<evidence type="ECO:0000256" key="3">
    <source>
        <dbReference type="ARBA" id="ARBA00022771"/>
    </source>
</evidence>
<feature type="domain" description="DUF659" evidence="6">
    <location>
        <begin position="157"/>
        <end position="302"/>
    </location>
</feature>
<feature type="non-terminal residue" evidence="7">
    <location>
        <position position="305"/>
    </location>
</feature>
<evidence type="ECO:0000256" key="1">
    <source>
        <dbReference type="ARBA" id="ARBA00004123"/>
    </source>
</evidence>
<evidence type="ECO:0000256" key="4">
    <source>
        <dbReference type="ARBA" id="ARBA00022833"/>
    </source>
</evidence>
<keyword evidence="2" id="KW-0479">Metal-binding</keyword>
<dbReference type="InterPro" id="IPR007021">
    <property type="entry name" value="DUF659"/>
</dbReference>
<reference evidence="7 8" key="1">
    <citation type="submission" date="2019-08" db="EMBL/GenBank/DDBJ databases">
        <title>Whole genome of Aphis craccivora.</title>
        <authorList>
            <person name="Voronova N.V."/>
            <person name="Shulinski R.S."/>
            <person name="Bandarenka Y.V."/>
            <person name="Zhorov D.G."/>
            <person name="Warner D."/>
        </authorList>
    </citation>
    <scope>NUCLEOTIDE SEQUENCE [LARGE SCALE GENOMIC DNA]</scope>
    <source>
        <strain evidence="7">180601</strain>
        <tissue evidence="7">Whole Body</tissue>
    </source>
</reference>
<evidence type="ECO:0000313" key="7">
    <source>
        <dbReference type="EMBL" id="KAF0701792.1"/>
    </source>
</evidence>
<evidence type="ECO:0000256" key="5">
    <source>
        <dbReference type="ARBA" id="ARBA00023242"/>
    </source>
</evidence>
<proteinExistence type="predicted"/>
<evidence type="ECO:0000313" key="8">
    <source>
        <dbReference type="Proteomes" id="UP000478052"/>
    </source>
</evidence>
<evidence type="ECO:0000259" key="6">
    <source>
        <dbReference type="Pfam" id="PF04937"/>
    </source>
</evidence>
<keyword evidence="5" id="KW-0539">Nucleus</keyword>
<sequence>MKPKVIKNKCYIRHGDKYLCKYCNKPYKENVTRMATHIKKECTKVPKYILDNFSSTNSSSFCTYFEKPNEENLNTSCISTNSTCKQTPTFVFETKNPKDSCQKSVLNFVDTMSTEEKSRMDKLMARAIFSSTTPFSIVENTHWLNFFKALRPSYTPPSRYVLSKRLLNDEYERISFDVNNQIKNSKVYGIQIDGWSNIRNESIMNIIVTTPKPFVYKTIDCNTERHTGEYIATELCKVIDELDRNKCLGVVTDNASSMKKAWILLQKDDRYKNLPTAFYPCICHTLNLLIADIIKLKSCMEIEKK</sequence>
<organism evidence="7 8">
    <name type="scientific">Aphis craccivora</name>
    <name type="common">Cowpea aphid</name>
    <dbReference type="NCBI Taxonomy" id="307492"/>
    <lineage>
        <taxon>Eukaryota</taxon>
        <taxon>Metazoa</taxon>
        <taxon>Ecdysozoa</taxon>
        <taxon>Arthropoda</taxon>
        <taxon>Hexapoda</taxon>
        <taxon>Insecta</taxon>
        <taxon>Pterygota</taxon>
        <taxon>Neoptera</taxon>
        <taxon>Paraneoptera</taxon>
        <taxon>Hemiptera</taxon>
        <taxon>Sternorrhyncha</taxon>
        <taxon>Aphidomorpha</taxon>
        <taxon>Aphidoidea</taxon>
        <taxon>Aphididae</taxon>
        <taxon>Aphidini</taxon>
        <taxon>Aphis</taxon>
        <taxon>Aphis</taxon>
    </lineage>
</organism>
<name>A0A6G0VMH3_APHCR</name>
<gene>
    <name evidence="7" type="ORF">FWK35_00035304</name>
</gene>
<dbReference type="PANTHER" id="PTHR46481:SF10">
    <property type="entry name" value="ZINC FINGER BED DOMAIN-CONTAINING PROTEIN 39"/>
    <property type="match status" value="1"/>
</dbReference>
<dbReference type="Proteomes" id="UP000478052">
    <property type="component" value="Unassembled WGS sequence"/>
</dbReference>
<dbReference type="PANTHER" id="PTHR46481">
    <property type="entry name" value="ZINC FINGER BED DOMAIN-CONTAINING PROTEIN 4"/>
    <property type="match status" value="1"/>
</dbReference>
<dbReference type="AlphaFoldDB" id="A0A6G0VMH3"/>
<dbReference type="GO" id="GO:0005634">
    <property type="term" value="C:nucleus"/>
    <property type="evidence" value="ECO:0007669"/>
    <property type="project" value="UniProtKB-SubCell"/>
</dbReference>
<dbReference type="EMBL" id="VUJU01014566">
    <property type="protein sequence ID" value="KAF0701792.1"/>
    <property type="molecule type" value="Genomic_DNA"/>
</dbReference>
<dbReference type="SUPFAM" id="SSF53098">
    <property type="entry name" value="Ribonuclease H-like"/>
    <property type="match status" value="1"/>
</dbReference>
<dbReference type="SUPFAM" id="SSF140996">
    <property type="entry name" value="Hermes dimerisation domain"/>
    <property type="match status" value="1"/>
</dbReference>
<dbReference type="OrthoDB" id="6630707at2759"/>
<accession>A0A6G0VMH3</accession>
<comment type="subcellular location">
    <subcellularLocation>
        <location evidence="1">Nucleus</location>
    </subcellularLocation>
</comment>
<dbReference type="InterPro" id="IPR052035">
    <property type="entry name" value="ZnF_BED_domain_contain"/>
</dbReference>
<protein>
    <recommendedName>
        <fullName evidence="6">DUF659 domain-containing protein</fullName>
    </recommendedName>
</protein>
<keyword evidence="3" id="KW-0863">Zinc-finger</keyword>
<keyword evidence="4" id="KW-0862">Zinc</keyword>
<dbReference type="GO" id="GO:0008270">
    <property type="term" value="F:zinc ion binding"/>
    <property type="evidence" value="ECO:0007669"/>
    <property type="project" value="UniProtKB-KW"/>
</dbReference>
<comment type="caution">
    <text evidence="7">The sequence shown here is derived from an EMBL/GenBank/DDBJ whole genome shotgun (WGS) entry which is preliminary data.</text>
</comment>
<dbReference type="Pfam" id="PF04937">
    <property type="entry name" value="DUF659"/>
    <property type="match status" value="1"/>
</dbReference>
<keyword evidence="8" id="KW-1185">Reference proteome</keyword>
<evidence type="ECO:0000256" key="2">
    <source>
        <dbReference type="ARBA" id="ARBA00022723"/>
    </source>
</evidence>
<dbReference type="InterPro" id="IPR012337">
    <property type="entry name" value="RNaseH-like_sf"/>
</dbReference>